<evidence type="ECO:0000256" key="3">
    <source>
        <dbReference type="ARBA" id="ARBA00023163"/>
    </source>
</evidence>
<organism evidence="5 6">
    <name type="scientific">Christensenella hongkongensis</name>
    <dbReference type="NCBI Taxonomy" id="270498"/>
    <lineage>
        <taxon>Bacteria</taxon>
        <taxon>Bacillati</taxon>
        <taxon>Bacillota</taxon>
        <taxon>Clostridia</taxon>
        <taxon>Christensenellales</taxon>
        <taxon>Christensenellaceae</taxon>
        <taxon>Christensenella</taxon>
    </lineage>
</organism>
<keyword evidence="2" id="KW-0238">DNA-binding</keyword>
<dbReference type="Pfam" id="PF00455">
    <property type="entry name" value="DeoRC"/>
    <property type="match status" value="1"/>
</dbReference>
<keyword evidence="1" id="KW-0805">Transcription regulation</keyword>
<dbReference type="EMBL" id="LAYJ01000088">
    <property type="protein sequence ID" value="KKI51045.1"/>
    <property type="molecule type" value="Genomic_DNA"/>
</dbReference>
<dbReference type="Proteomes" id="UP000034076">
    <property type="component" value="Unassembled WGS sequence"/>
</dbReference>
<dbReference type="GO" id="GO:0003677">
    <property type="term" value="F:DNA binding"/>
    <property type="evidence" value="ECO:0007669"/>
    <property type="project" value="UniProtKB-KW"/>
</dbReference>
<dbReference type="SUPFAM" id="SSF100950">
    <property type="entry name" value="NagB/RpiA/CoA transferase-like"/>
    <property type="match status" value="1"/>
</dbReference>
<reference evidence="5 6" key="1">
    <citation type="submission" date="2015-04" db="EMBL/GenBank/DDBJ databases">
        <title>Draft genome sequence of bacteremic isolate Catabacter hongkongensis type strain HKU16T.</title>
        <authorList>
            <person name="Lau S.K."/>
            <person name="Teng J.L."/>
            <person name="Huang Y."/>
            <person name="Curreem S.O."/>
            <person name="Tsui S.K."/>
            <person name="Woo P.C."/>
        </authorList>
    </citation>
    <scope>NUCLEOTIDE SEQUENCE [LARGE SCALE GENOMIC DNA]</scope>
    <source>
        <strain evidence="5 6">HKU16</strain>
    </source>
</reference>
<evidence type="ECO:0000313" key="5">
    <source>
        <dbReference type="EMBL" id="KKI51045.1"/>
    </source>
</evidence>
<dbReference type="InterPro" id="IPR036388">
    <property type="entry name" value="WH-like_DNA-bd_sf"/>
</dbReference>
<keyword evidence="6" id="KW-1185">Reference proteome</keyword>
<dbReference type="InterPro" id="IPR050313">
    <property type="entry name" value="Carb_Metab_HTH_regulators"/>
</dbReference>
<dbReference type="Gene3D" id="1.10.10.10">
    <property type="entry name" value="Winged helix-like DNA-binding domain superfamily/Winged helix DNA-binding domain"/>
    <property type="match status" value="1"/>
</dbReference>
<dbReference type="InterPro" id="IPR036390">
    <property type="entry name" value="WH_DNA-bd_sf"/>
</dbReference>
<dbReference type="SUPFAM" id="SSF46785">
    <property type="entry name" value="Winged helix' DNA-binding domain"/>
    <property type="match status" value="1"/>
</dbReference>
<comment type="caution">
    <text evidence="5">The sequence shown here is derived from an EMBL/GenBank/DDBJ whole genome shotgun (WGS) entry which is preliminary data.</text>
</comment>
<dbReference type="InterPro" id="IPR037171">
    <property type="entry name" value="NagB/RpiA_transferase-like"/>
</dbReference>
<dbReference type="STRING" id="270498.CHK_1432"/>
<dbReference type="SMART" id="SM00420">
    <property type="entry name" value="HTH_DEOR"/>
    <property type="match status" value="1"/>
</dbReference>
<dbReference type="Pfam" id="PF08220">
    <property type="entry name" value="HTH_DeoR"/>
    <property type="match status" value="1"/>
</dbReference>
<dbReference type="InterPro" id="IPR001034">
    <property type="entry name" value="DeoR_HTH"/>
</dbReference>
<dbReference type="Gene3D" id="3.40.50.1360">
    <property type="match status" value="1"/>
</dbReference>
<dbReference type="InterPro" id="IPR014036">
    <property type="entry name" value="DeoR-like_C"/>
</dbReference>
<dbReference type="SMART" id="SM01134">
    <property type="entry name" value="DeoRC"/>
    <property type="match status" value="1"/>
</dbReference>
<evidence type="ECO:0000256" key="2">
    <source>
        <dbReference type="ARBA" id="ARBA00023125"/>
    </source>
</evidence>
<dbReference type="PANTHER" id="PTHR30363:SF44">
    <property type="entry name" value="AGA OPERON TRANSCRIPTIONAL REPRESSOR-RELATED"/>
    <property type="match status" value="1"/>
</dbReference>
<sequence>MQSIDIGTAFSYNNNITQKRTGNHMIKVQRHNEILKLLEQQDAMQISALAELLQCSMMTVHRDIEELEQQSLVRKVHGGVVLQRNDDLQPSFNRRVVQNTEEKRRIAAEALKMIEPGSSVFFDAGTTPLYLTKIIPANLAFTAITNSLQTAVELAGKPNITVIILAGEIHHSSYSAVNNLAIESASKFHTDLAIISTKSISLPGGIYETSLPLIEIKNAMVRNTKKVVLLADHSKFNESAMCLAVGFEDIDVVITDTGTPEDKVKKLRELGVEVKVV</sequence>
<evidence type="ECO:0000259" key="4">
    <source>
        <dbReference type="PROSITE" id="PS51000"/>
    </source>
</evidence>
<dbReference type="PROSITE" id="PS51000">
    <property type="entry name" value="HTH_DEOR_2"/>
    <property type="match status" value="1"/>
</dbReference>
<dbReference type="AlphaFoldDB" id="A0A0M2NLD3"/>
<protein>
    <submittedName>
        <fullName evidence="5">DeoR family transcriptional regulator probably related to glycerate, glycolaldehyde metabolism</fullName>
    </submittedName>
</protein>
<proteinExistence type="predicted"/>
<keyword evidence="3" id="KW-0804">Transcription</keyword>
<dbReference type="PRINTS" id="PR00037">
    <property type="entry name" value="HTHLACR"/>
</dbReference>
<evidence type="ECO:0000313" key="6">
    <source>
        <dbReference type="Proteomes" id="UP000034076"/>
    </source>
</evidence>
<evidence type="ECO:0000256" key="1">
    <source>
        <dbReference type="ARBA" id="ARBA00023015"/>
    </source>
</evidence>
<dbReference type="PANTHER" id="PTHR30363">
    <property type="entry name" value="HTH-TYPE TRANSCRIPTIONAL REGULATOR SRLR-RELATED"/>
    <property type="match status" value="1"/>
</dbReference>
<feature type="domain" description="HTH deoR-type" evidence="4">
    <location>
        <begin position="27"/>
        <end position="82"/>
    </location>
</feature>
<accession>A0A0M2NLD3</accession>
<name>A0A0M2NLD3_9FIRM</name>
<dbReference type="InterPro" id="IPR018356">
    <property type="entry name" value="Tscrpt_reg_HTH_DeoR_CS"/>
</dbReference>
<dbReference type="GO" id="GO:0003700">
    <property type="term" value="F:DNA-binding transcription factor activity"/>
    <property type="evidence" value="ECO:0007669"/>
    <property type="project" value="InterPro"/>
</dbReference>
<gene>
    <name evidence="5" type="ORF">CHK_1432</name>
</gene>
<dbReference type="PROSITE" id="PS00894">
    <property type="entry name" value="HTH_DEOR_1"/>
    <property type="match status" value="1"/>
</dbReference>